<evidence type="ECO:0000313" key="2">
    <source>
        <dbReference type="EMBL" id="MBY0759728.1"/>
    </source>
</evidence>
<dbReference type="GO" id="GO:0004519">
    <property type="term" value="F:endonuclease activity"/>
    <property type="evidence" value="ECO:0007669"/>
    <property type="project" value="UniProtKB-KW"/>
</dbReference>
<feature type="domain" description="HNH nuclease" evidence="1">
    <location>
        <begin position="261"/>
        <end position="307"/>
    </location>
</feature>
<sequence length="397" mass="46892">MSPKMNMGIVYENNLDTDKFARMFNNKAQSYKFYWFEAILNLTMETDEDLSFEDVIDEMICEAWHTVTHYHLRLGPTVNGNAENFLEHAVNTLNHFSKDLSQNPSKEELKAAIRDCKNELKKDKTRLTDYVPYKLLYPFFDTEGMEEGLSYIKNDKHRRLIAYMEKLTGNENILYTIIDGVGLQKRIRLNAYWRKLLIKNYSVIRSWVQYNKAQFLQDRNPGVPGIIYKICPENEDQRKLDQARALWRATVDITKRPIREIYTGREIGLDVLSIDHFVPRSYISNDELWNLTPMSKSLNSSKNNRLPSWDEYFEPFAHYQYYLYSLVFPEDESKKSAFLIDKFEKCRKNNVNAIWASEALYIPGNTKTQFVNILSHNLKPIYESAQMQGYDMWNMKV</sequence>
<keyword evidence="3" id="KW-1185">Reference proteome</keyword>
<keyword evidence="2" id="KW-0255">Endonuclease</keyword>
<accession>A0ABS7L9G3</accession>
<evidence type="ECO:0000259" key="1">
    <source>
        <dbReference type="Pfam" id="PF13395"/>
    </source>
</evidence>
<protein>
    <submittedName>
        <fullName evidence="2">HNH endonuclease</fullName>
    </submittedName>
</protein>
<evidence type="ECO:0000313" key="3">
    <source>
        <dbReference type="Proteomes" id="UP000779049"/>
    </source>
</evidence>
<name>A0ABS7L9G3_9FIRM</name>
<dbReference type="RefSeq" id="WP_221920268.1">
    <property type="nucleotide sequence ID" value="NZ_CP173660.1"/>
</dbReference>
<dbReference type="Proteomes" id="UP000779049">
    <property type="component" value="Unassembled WGS sequence"/>
</dbReference>
<keyword evidence="2" id="KW-0378">Hydrolase</keyword>
<organism evidence="2 3">
    <name type="scientific">Sellimonas caecigallum</name>
    <dbReference type="NCBI Taxonomy" id="2592333"/>
    <lineage>
        <taxon>Bacteria</taxon>
        <taxon>Bacillati</taxon>
        <taxon>Bacillota</taxon>
        <taxon>Clostridia</taxon>
        <taxon>Lachnospirales</taxon>
        <taxon>Lachnospiraceae</taxon>
        <taxon>Sellimonas</taxon>
    </lineage>
</organism>
<dbReference type="InterPro" id="IPR003615">
    <property type="entry name" value="HNH_nuc"/>
</dbReference>
<dbReference type="Gene3D" id="1.10.30.50">
    <property type="match status" value="1"/>
</dbReference>
<proteinExistence type="predicted"/>
<comment type="caution">
    <text evidence="2">The sequence shown here is derived from an EMBL/GenBank/DDBJ whole genome shotgun (WGS) entry which is preliminary data.</text>
</comment>
<gene>
    <name evidence="2" type="ORF">FLB61_11670</name>
</gene>
<reference evidence="2 3" key="1">
    <citation type="journal article" date="2020" name="New Microbes New Infect">
        <title>Sellimonas caecigallum sp. nov., description and genome sequence of a new member of the Sellimonas genus isolated from the cecum of feral chicken.</title>
        <authorList>
            <person name="Wongkuna S."/>
            <person name="Ghimire S."/>
            <person name="Antony L."/>
            <person name="Chankhamhaengdecha S."/>
            <person name="Janvilisri T."/>
            <person name="Scaria J."/>
        </authorList>
    </citation>
    <scope>NUCLEOTIDE SEQUENCE [LARGE SCALE GENOMIC DNA]</scope>
    <source>
        <strain evidence="2 3">SW451</strain>
    </source>
</reference>
<keyword evidence="2" id="KW-0540">Nuclease</keyword>
<dbReference type="Pfam" id="PF13395">
    <property type="entry name" value="HNH_4"/>
    <property type="match status" value="1"/>
</dbReference>
<dbReference type="EMBL" id="VIRV01000023">
    <property type="protein sequence ID" value="MBY0759728.1"/>
    <property type="molecule type" value="Genomic_DNA"/>
</dbReference>